<name>A0ABD3P8A5_9STRA</name>
<accession>A0ABD3P8A5</accession>
<protein>
    <submittedName>
        <fullName evidence="1">Uncharacterized protein</fullName>
    </submittedName>
</protein>
<organism evidence="1 2">
    <name type="scientific">Cyclotella cryptica</name>
    <dbReference type="NCBI Taxonomy" id="29204"/>
    <lineage>
        <taxon>Eukaryota</taxon>
        <taxon>Sar</taxon>
        <taxon>Stramenopiles</taxon>
        <taxon>Ochrophyta</taxon>
        <taxon>Bacillariophyta</taxon>
        <taxon>Coscinodiscophyceae</taxon>
        <taxon>Thalassiosirophycidae</taxon>
        <taxon>Stephanodiscales</taxon>
        <taxon>Stephanodiscaceae</taxon>
        <taxon>Cyclotella</taxon>
    </lineage>
</organism>
<reference evidence="1 2" key="1">
    <citation type="journal article" date="2020" name="G3 (Bethesda)">
        <title>Improved Reference Genome for Cyclotella cryptica CCMP332, a Model for Cell Wall Morphogenesis, Salinity Adaptation, and Lipid Production in Diatoms (Bacillariophyta).</title>
        <authorList>
            <person name="Roberts W.R."/>
            <person name="Downey K.M."/>
            <person name="Ruck E.C."/>
            <person name="Traller J.C."/>
            <person name="Alverson A.J."/>
        </authorList>
    </citation>
    <scope>NUCLEOTIDE SEQUENCE [LARGE SCALE GENOMIC DNA]</scope>
    <source>
        <strain evidence="1 2">CCMP332</strain>
    </source>
</reference>
<dbReference type="EMBL" id="JABMIG020000245">
    <property type="protein sequence ID" value="KAL3784069.1"/>
    <property type="molecule type" value="Genomic_DNA"/>
</dbReference>
<evidence type="ECO:0000313" key="2">
    <source>
        <dbReference type="Proteomes" id="UP001516023"/>
    </source>
</evidence>
<proteinExistence type="predicted"/>
<evidence type="ECO:0000313" key="1">
    <source>
        <dbReference type="EMBL" id="KAL3784069.1"/>
    </source>
</evidence>
<dbReference type="Proteomes" id="UP001516023">
    <property type="component" value="Unassembled WGS sequence"/>
</dbReference>
<sequence>MRFTAVNFFVKTTVPTPLWAFPPPSSRCPATGNRAASSLSPSSFRDFDNNSMAATTTAAAAAVAVPALPLPKQSSLTLRKQQSLEQNRLTIFLPLIV</sequence>
<dbReference type="AlphaFoldDB" id="A0ABD3P8A5"/>
<keyword evidence="2" id="KW-1185">Reference proteome</keyword>
<gene>
    <name evidence="1" type="ORF">HJC23_013284</name>
</gene>
<comment type="caution">
    <text evidence="1">The sequence shown here is derived from an EMBL/GenBank/DDBJ whole genome shotgun (WGS) entry which is preliminary data.</text>
</comment>